<dbReference type="EMBL" id="SIJB01000038">
    <property type="protein sequence ID" value="NBI30732.1"/>
    <property type="molecule type" value="Genomic_DNA"/>
</dbReference>
<comment type="caution">
    <text evidence="3">The sequence shown here is derived from an EMBL/GenBank/DDBJ whole genome shotgun (WGS) entry which is preliminary data.</text>
</comment>
<protein>
    <submittedName>
        <fullName evidence="3">Phage tail family protein</fullName>
    </submittedName>
</protein>
<evidence type="ECO:0000313" key="3">
    <source>
        <dbReference type="EMBL" id="NBI30732.1"/>
    </source>
</evidence>
<dbReference type="Gene3D" id="2.60.120.860">
    <property type="match status" value="1"/>
</dbReference>
<organism evidence="3 4">
    <name type="scientific">Chengkuizengella marina</name>
    <dbReference type="NCBI Taxonomy" id="2507566"/>
    <lineage>
        <taxon>Bacteria</taxon>
        <taxon>Bacillati</taxon>
        <taxon>Bacillota</taxon>
        <taxon>Bacilli</taxon>
        <taxon>Bacillales</taxon>
        <taxon>Paenibacillaceae</taxon>
        <taxon>Chengkuizengella</taxon>
    </lineage>
</organism>
<feature type="domain" description="Siphovirus-type tail component C-terminal" evidence="2">
    <location>
        <begin position="182"/>
        <end position="284"/>
    </location>
</feature>
<name>A0A6N9Q7A7_9BACL</name>
<keyword evidence="4" id="KW-1185">Reference proteome</keyword>
<dbReference type="InterPro" id="IPR054738">
    <property type="entry name" value="Siphovirus-type_tail_C"/>
</dbReference>
<dbReference type="InterPro" id="IPR008841">
    <property type="entry name" value="Siphovirus-type_tail_N"/>
</dbReference>
<evidence type="ECO:0000313" key="4">
    <source>
        <dbReference type="Proteomes" id="UP000448943"/>
    </source>
</evidence>
<reference evidence="3 4" key="1">
    <citation type="submission" date="2019-01" db="EMBL/GenBank/DDBJ databases">
        <title>Chengkuizengella sp. nov., isolated from deep-sea sediment of East Pacific Ocean.</title>
        <authorList>
            <person name="Yang J."/>
            <person name="Lai Q."/>
            <person name="Shao Z."/>
        </authorList>
    </citation>
    <scope>NUCLEOTIDE SEQUENCE [LARGE SCALE GENOMIC DNA]</scope>
    <source>
        <strain evidence="3 4">YPA3-1-1</strain>
    </source>
</reference>
<evidence type="ECO:0000259" key="1">
    <source>
        <dbReference type="Pfam" id="PF05709"/>
    </source>
</evidence>
<feature type="domain" description="Siphovirus-type tail component RIFT-related" evidence="1">
    <location>
        <begin position="15"/>
        <end position="137"/>
    </location>
</feature>
<accession>A0A6N9Q7A7</accession>
<proteinExistence type="predicted"/>
<sequence length="287" mass="32727">MGNEVMRKLTFTNSRGDHISIGHSSPFHMSNIEGLGAVETDTQMQKAPFQDGMTYTDSSLSYREIFVEGAIKEMNKKRIMDKRRLLHQVLNTKLKEGVILYEQDGVAKEIHAVVEGGVIFPDKKQDAYQRFFITFNCASPYWMDLETKSEPLEAWVGKYSFPFQFPVEMGIQGDTTNIMNDGDVKCPIEIEIKGYTKNPFVQNKTTGEFIKVNREVALGETLVISTTFGNKRVEIVRSDGKKENAFHWIDLNSKFFHFITGENQISYSSDEGRSVVMVSWRNLYVGV</sequence>
<dbReference type="Proteomes" id="UP000448943">
    <property type="component" value="Unassembled WGS sequence"/>
</dbReference>
<dbReference type="AlphaFoldDB" id="A0A6N9Q7A7"/>
<evidence type="ECO:0000259" key="2">
    <source>
        <dbReference type="Pfam" id="PF22768"/>
    </source>
</evidence>
<gene>
    <name evidence="3" type="ORF">ERL59_17415</name>
</gene>
<dbReference type="Gene3D" id="2.40.30.200">
    <property type="match status" value="1"/>
</dbReference>
<dbReference type="Pfam" id="PF05709">
    <property type="entry name" value="Sipho_tail"/>
    <property type="match status" value="1"/>
</dbReference>
<dbReference type="Pfam" id="PF22768">
    <property type="entry name" value="SPP1_Dit"/>
    <property type="match status" value="1"/>
</dbReference>